<keyword evidence="10" id="KW-1185">Reference proteome</keyword>
<evidence type="ECO:0000313" key="9">
    <source>
        <dbReference type="EMBL" id="MFC7217773.1"/>
    </source>
</evidence>
<comment type="subcellular location">
    <subcellularLocation>
        <location evidence="7">Cell membrane</location>
        <topology evidence="7">Single-pass membrane protein</topology>
    </subcellularLocation>
</comment>
<feature type="compositionally biased region" description="Basic and acidic residues" evidence="8">
    <location>
        <begin position="77"/>
        <end position="91"/>
    </location>
</feature>
<protein>
    <recommendedName>
        <fullName evidence="7">Endolytic murein transglycosylase</fullName>
        <ecNumber evidence="7">4.2.2.29</ecNumber>
    </recommendedName>
    <alternativeName>
        <fullName evidence="7">Peptidoglycan lytic transglycosylase</fullName>
    </alternativeName>
    <alternativeName>
        <fullName evidence="7">Peptidoglycan polymerization terminase</fullName>
    </alternativeName>
</protein>
<evidence type="ECO:0000313" key="10">
    <source>
        <dbReference type="Proteomes" id="UP001596413"/>
    </source>
</evidence>
<dbReference type="HAMAP" id="MF_02065">
    <property type="entry name" value="MltG"/>
    <property type="match status" value="1"/>
</dbReference>
<reference evidence="10" key="1">
    <citation type="journal article" date="2019" name="Int. J. Syst. Evol. Microbiol.">
        <title>The Global Catalogue of Microorganisms (GCM) 10K type strain sequencing project: providing services to taxonomists for standard genome sequencing and annotation.</title>
        <authorList>
            <consortium name="The Broad Institute Genomics Platform"/>
            <consortium name="The Broad Institute Genome Sequencing Center for Infectious Disease"/>
            <person name="Wu L."/>
            <person name="Ma J."/>
        </authorList>
    </citation>
    <scope>NUCLEOTIDE SEQUENCE [LARGE SCALE GENOMIC DNA]</scope>
    <source>
        <strain evidence="10">CGMCC 1.13681</strain>
    </source>
</reference>
<proteinExistence type="inferred from homology"/>
<accession>A0ABW2GDZ0</accession>
<evidence type="ECO:0000256" key="5">
    <source>
        <dbReference type="ARBA" id="ARBA00023239"/>
    </source>
</evidence>
<feature type="compositionally biased region" description="Basic and acidic residues" evidence="8">
    <location>
        <begin position="41"/>
        <end position="62"/>
    </location>
</feature>
<name>A0ABW2GDZ0_9ACTN</name>
<evidence type="ECO:0000256" key="6">
    <source>
        <dbReference type="ARBA" id="ARBA00023316"/>
    </source>
</evidence>
<keyword evidence="1 7" id="KW-1003">Cell membrane</keyword>
<feature type="region of interest" description="Disordered" evidence="8">
    <location>
        <begin position="1"/>
        <end position="91"/>
    </location>
</feature>
<keyword evidence="6 7" id="KW-0961">Cell wall biogenesis/degradation</keyword>
<dbReference type="EC" id="4.2.2.29" evidence="7"/>
<dbReference type="PANTHER" id="PTHR30518:SF2">
    <property type="entry name" value="ENDOLYTIC MUREIN TRANSGLYCOSYLASE"/>
    <property type="match status" value="1"/>
</dbReference>
<sequence length="450" mass="49115">MPAVDPYGQPAQPGSPVPPDYYATPEAYPPPGAPRRGPGGARRERPGSWDEGLPPERDHSFFSEEDEEAPPGRGRGGRGDDGERDSERESKRRNGCACLVVALVLVGGGGAAAYYGYEFVKDRFFASAADYTGEGSGEVSVEIPQGATIGQIGNLLKDNGVVQSVDAFIQAANENSKSGTIQAGTYTLHKKMSAKSAIDMMLDPRTRNALTFPEGSTAREVYQKIDDKLGLKHGTTKKAGQEHYAELGLPKWAKRGGDVKDPLEGFLFPATYNAGKGAEPEAILKQMVTRANAEFKRAGLEENAARLGLSSPWQVLTVASLVEAEGNNEADYRKITRVVLNRMKKDNTETYGLLDFDSTYNYIKQQSTLDVPPPSEMRKLQDPYNTYYVKGLPAGPIDNPGAKAIEATHDPADGPWNYFVSLNDKTLFATTNEEHEKNVELYEQERAKEQ</sequence>
<evidence type="ECO:0000256" key="8">
    <source>
        <dbReference type="SAM" id="MobiDB-lite"/>
    </source>
</evidence>
<comment type="similarity">
    <text evidence="7">Belongs to the transglycosylase MltG family.</text>
</comment>
<comment type="caution">
    <text evidence="9">The sequence shown here is derived from an EMBL/GenBank/DDBJ whole genome shotgun (WGS) entry which is preliminary data.</text>
</comment>
<dbReference type="Gene3D" id="3.30.1490.480">
    <property type="entry name" value="Endolytic murein transglycosylase"/>
    <property type="match status" value="1"/>
</dbReference>
<dbReference type="PANTHER" id="PTHR30518">
    <property type="entry name" value="ENDOLYTIC MUREIN TRANSGLYCOSYLASE"/>
    <property type="match status" value="1"/>
</dbReference>
<organism evidence="9 10">
    <name type="scientific">Streptomyces polyrhachis</name>
    <dbReference type="NCBI Taxonomy" id="1282885"/>
    <lineage>
        <taxon>Bacteria</taxon>
        <taxon>Bacillati</taxon>
        <taxon>Actinomycetota</taxon>
        <taxon>Actinomycetes</taxon>
        <taxon>Kitasatosporales</taxon>
        <taxon>Streptomycetaceae</taxon>
        <taxon>Streptomyces</taxon>
    </lineage>
</organism>
<evidence type="ECO:0000256" key="1">
    <source>
        <dbReference type="ARBA" id="ARBA00022475"/>
    </source>
</evidence>
<dbReference type="EMBL" id="JBHSZO010000007">
    <property type="protein sequence ID" value="MFC7217773.1"/>
    <property type="molecule type" value="Genomic_DNA"/>
</dbReference>
<dbReference type="RefSeq" id="WP_386412924.1">
    <property type="nucleotide sequence ID" value="NZ_JBHSZO010000007.1"/>
</dbReference>
<dbReference type="NCBIfam" id="TIGR00247">
    <property type="entry name" value="endolytic transglycosylase MltG"/>
    <property type="match status" value="1"/>
</dbReference>
<evidence type="ECO:0000256" key="4">
    <source>
        <dbReference type="ARBA" id="ARBA00023136"/>
    </source>
</evidence>
<dbReference type="InterPro" id="IPR003770">
    <property type="entry name" value="MLTG-like"/>
</dbReference>
<gene>
    <name evidence="7 9" type="primary">mltG</name>
    <name evidence="9" type="ORF">ACFQLX_06240</name>
</gene>
<dbReference type="Pfam" id="PF02618">
    <property type="entry name" value="YceG"/>
    <property type="match status" value="1"/>
</dbReference>
<feature type="transmembrane region" description="Helical" evidence="7">
    <location>
        <begin position="96"/>
        <end position="117"/>
    </location>
</feature>
<keyword evidence="5 7" id="KW-0456">Lyase</keyword>
<evidence type="ECO:0000256" key="3">
    <source>
        <dbReference type="ARBA" id="ARBA00022989"/>
    </source>
</evidence>
<keyword evidence="2 7" id="KW-0812">Transmembrane</keyword>
<feature type="site" description="Important for catalytic activity" evidence="7">
    <location>
        <position position="325"/>
    </location>
</feature>
<keyword evidence="4 7" id="KW-0472">Membrane</keyword>
<comment type="function">
    <text evidence="7">Functions as a peptidoglycan terminase that cleaves nascent peptidoglycan strands endolytically to terminate their elongation.</text>
</comment>
<comment type="catalytic activity">
    <reaction evidence="7">
        <text>a peptidoglycan chain = a peptidoglycan chain with N-acetyl-1,6-anhydromuramyl-[peptide] at the reducing end + a peptidoglycan chain with N-acetylglucosamine at the non-reducing end.</text>
        <dbReference type="EC" id="4.2.2.29"/>
    </reaction>
</comment>
<evidence type="ECO:0000256" key="2">
    <source>
        <dbReference type="ARBA" id="ARBA00022692"/>
    </source>
</evidence>
<evidence type="ECO:0000256" key="7">
    <source>
        <dbReference type="HAMAP-Rule" id="MF_02065"/>
    </source>
</evidence>
<dbReference type="Proteomes" id="UP001596413">
    <property type="component" value="Unassembled WGS sequence"/>
</dbReference>
<keyword evidence="3 7" id="KW-1133">Transmembrane helix</keyword>